<proteinExistence type="predicted"/>
<name>A0A182S698_9DIPT</name>
<organism evidence="2 3">
    <name type="scientific">Anopheles maculatus</name>
    <dbReference type="NCBI Taxonomy" id="74869"/>
    <lineage>
        <taxon>Eukaryota</taxon>
        <taxon>Metazoa</taxon>
        <taxon>Ecdysozoa</taxon>
        <taxon>Arthropoda</taxon>
        <taxon>Hexapoda</taxon>
        <taxon>Insecta</taxon>
        <taxon>Pterygota</taxon>
        <taxon>Neoptera</taxon>
        <taxon>Endopterygota</taxon>
        <taxon>Diptera</taxon>
        <taxon>Nematocera</taxon>
        <taxon>Culicoidea</taxon>
        <taxon>Culicidae</taxon>
        <taxon>Anophelinae</taxon>
        <taxon>Anopheles</taxon>
        <taxon>Anopheles maculatus group</taxon>
    </lineage>
</organism>
<feature type="compositionally biased region" description="Low complexity" evidence="1">
    <location>
        <begin position="270"/>
        <end position="290"/>
    </location>
</feature>
<sequence>MAEQINSKLHSQQHVANNNSRLAQSALQQNGATAGGDGGKGSGSAGGIKGAGSASLQSNDSVDLDNLFAFLSEVQPNPNSNAIIDEIGEKMDNLVEDLDVELESVIQQEIEGLTSERNNNVSAASTLKGGPLVNGTGATTNNNNNNNNINNNKPTTPKPLGGVPSLPEPTMPPPPPPIENNNHTLPAAQPHHPATLHHIRRHEEPIYEAVIHLKELPPPPLDAHEKVPPIPQHQPAQVPASAAPQHHPTVAPPPPVHAHQQPVPPPHAHQPPMHQVPPQSAVAHQSQPEAAPQPPPHAHAAPSHAYVHLENGSAGHKLRPKSPAVIRSASPIQRTGSNGPMSPSSPKHSRPSSRASSTGGGHPFAEREQRRKYRVEKKLQEMQQMDITEREKELLRDDVYYDILE</sequence>
<evidence type="ECO:0000313" key="2">
    <source>
        <dbReference type="EnsemblMetazoa" id="AMAM000483-PA"/>
    </source>
</evidence>
<feature type="compositionally biased region" description="Gly residues" evidence="1">
    <location>
        <begin position="33"/>
        <end position="50"/>
    </location>
</feature>
<evidence type="ECO:0000256" key="1">
    <source>
        <dbReference type="SAM" id="MobiDB-lite"/>
    </source>
</evidence>
<feature type="region of interest" description="Disordered" evidence="1">
    <location>
        <begin position="216"/>
        <end position="377"/>
    </location>
</feature>
<evidence type="ECO:0000313" key="3">
    <source>
        <dbReference type="Proteomes" id="UP000075901"/>
    </source>
</evidence>
<feature type="compositionally biased region" description="Polar residues" evidence="1">
    <location>
        <begin position="1"/>
        <end position="30"/>
    </location>
</feature>
<dbReference type="AlphaFoldDB" id="A0A182S698"/>
<feature type="region of interest" description="Disordered" evidence="1">
    <location>
        <begin position="1"/>
        <end position="56"/>
    </location>
</feature>
<dbReference type="EnsemblMetazoa" id="AMAM000483-RA">
    <property type="protein sequence ID" value="AMAM000483-PA"/>
    <property type="gene ID" value="AMAM000483"/>
</dbReference>
<reference evidence="3" key="1">
    <citation type="submission" date="2013-09" db="EMBL/GenBank/DDBJ databases">
        <title>The Genome Sequence of Anopheles maculatus species B.</title>
        <authorList>
            <consortium name="The Broad Institute Genomics Platform"/>
            <person name="Neafsey D.E."/>
            <person name="Besansky N."/>
            <person name="Howell P."/>
            <person name="Walton C."/>
            <person name="Young S.K."/>
            <person name="Zeng Q."/>
            <person name="Gargeya S."/>
            <person name="Fitzgerald M."/>
            <person name="Haas B."/>
            <person name="Abouelleil A."/>
            <person name="Allen A.W."/>
            <person name="Alvarado L."/>
            <person name="Arachchi H.M."/>
            <person name="Berlin A.M."/>
            <person name="Chapman S.B."/>
            <person name="Gainer-Dewar J."/>
            <person name="Goldberg J."/>
            <person name="Griggs A."/>
            <person name="Gujja S."/>
            <person name="Hansen M."/>
            <person name="Howarth C."/>
            <person name="Imamovic A."/>
            <person name="Ireland A."/>
            <person name="Larimer J."/>
            <person name="McCowan C."/>
            <person name="Murphy C."/>
            <person name="Pearson M."/>
            <person name="Poon T.W."/>
            <person name="Priest M."/>
            <person name="Roberts A."/>
            <person name="Saif S."/>
            <person name="Shea T."/>
            <person name="Sisk P."/>
            <person name="Sykes S."/>
            <person name="Wortman J."/>
            <person name="Nusbaum C."/>
            <person name="Birren B."/>
        </authorList>
    </citation>
    <scope>NUCLEOTIDE SEQUENCE [LARGE SCALE GENOMIC DNA]</scope>
    <source>
        <strain evidence="3">maculatus3</strain>
    </source>
</reference>
<protein>
    <submittedName>
        <fullName evidence="2">Uncharacterized protein</fullName>
    </submittedName>
</protein>
<accession>A0A182S698</accession>
<dbReference type="Proteomes" id="UP000075901">
    <property type="component" value="Unassembled WGS sequence"/>
</dbReference>
<feature type="region of interest" description="Disordered" evidence="1">
    <location>
        <begin position="122"/>
        <end position="179"/>
    </location>
</feature>
<feature type="compositionally biased region" description="Pro residues" evidence="1">
    <location>
        <begin position="166"/>
        <end position="178"/>
    </location>
</feature>
<feature type="compositionally biased region" description="Low complexity" evidence="1">
    <location>
        <begin position="233"/>
        <end position="249"/>
    </location>
</feature>
<reference evidence="2" key="2">
    <citation type="submission" date="2020-05" db="UniProtKB">
        <authorList>
            <consortium name="EnsemblMetazoa"/>
        </authorList>
    </citation>
    <scope>IDENTIFICATION</scope>
    <source>
        <strain evidence="2">maculatus3</strain>
    </source>
</reference>
<feature type="compositionally biased region" description="Polar residues" evidence="1">
    <location>
        <begin position="330"/>
        <end position="339"/>
    </location>
</feature>
<dbReference type="VEuPathDB" id="VectorBase:AMAM000483"/>
<feature type="compositionally biased region" description="Low complexity" evidence="1">
    <location>
        <begin position="141"/>
        <end position="152"/>
    </location>
</feature>
<keyword evidence="3" id="KW-1185">Reference proteome</keyword>
<feature type="compositionally biased region" description="Low complexity" evidence="1">
    <location>
        <begin position="340"/>
        <end position="357"/>
    </location>
</feature>
<feature type="compositionally biased region" description="Pro residues" evidence="1">
    <location>
        <begin position="250"/>
        <end position="269"/>
    </location>
</feature>